<dbReference type="OrthoDB" id="5335657at2759"/>
<evidence type="ECO:0000313" key="2">
    <source>
        <dbReference type="EMBL" id="RVD89155.1"/>
    </source>
</evidence>
<dbReference type="EMBL" id="SAEB01000001">
    <property type="protein sequence ID" value="RVD89155.1"/>
    <property type="molecule type" value="Genomic_DNA"/>
</dbReference>
<accession>A0A437ACZ9</accession>
<reference evidence="2 3" key="1">
    <citation type="submission" date="2019-01" db="EMBL/GenBank/DDBJ databases">
        <title>Intercellular communication is required for trap formation in the nematode-trapping fungus Duddingtonia flagrans.</title>
        <authorList>
            <person name="Youssar L."/>
            <person name="Wernet V."/>
            <person name="Hensel N."/>
            <person name="Hildebrandt H.-G."/>
            <person name="Fischer R."/>
        </authorList>
    </citation>
    <scope>NUCLEOTIDE SEQUENCE [LARGE SCALE GENOMIC DNA]</scope>
    <source>
        <strain evidence="2 3">CBS H-5679</strain>
    </source>
</reference>
<comment type="caution">
    <text evidence="2">The sequence shown here is derived from an EMBL/GenBank/DDBJ whole genome shotgun (WGS) entry which is preliminary data.</text>
</comment>
<proteinExistence type="predicted"/>
<dbReference type="GeneID" id="93582485"/>
<evidence type="ECO:0000256" key="1">
    <source>
        <dbReference type="SAM" id="MobiDB-lite"/>
    </source>
</evidence>
<evidence type="ECO:0000313" key="3">
    <source>
        <dbReference type="Proteomes" id="UP000283090"/>
    </source>
</evidence>
<organism evidence="2 3">
    <name type="scientific">Arthrobotrys flagrans</name>
    <name type="common">Nematode-trapping fungus</name>
    <name type="synonym">Trichothecium flagrans</name>
    <dbReference type="NCBI Taxonomy" id="97331"/>
    <lineage>
        <taxon>Eukaryota</taxon>
        <taxon>Fungi</taxon>
        <taxon>Dikarya</taxon>
        <taxon>Ascomycota</taxon>
        <taxon>Pezizomycotina</taxon>
        <taxon>Orbiliomycetes</taxon>
        <taxon>Orbiliales</taxon>
        <taxon>Orbiliaceae</taxon>
        <taxon>Arthrobotrys</taxon>
    </lineage>
</organism>
<feature type="region of interest" description="Disordered" evidence="1">
    <location>
        <begin position="74"/>
        <end position="95"/>
    </location>
</feature>
<dbReference type="AlphaFoldDB" id="A0A437ACZ9"/>
<dbReference type="RefSeq" id="XP_067494699.1">
    <property type="nucleotide sequence ID" value="XM_067630404.1"/>
</dbReference>
<keyword evidence="3" id="KW-1185">Reference proteome</keyword>
<dbReference type="Proteomes" id="UP000283090">
    <property type="component" value="Unassembled WGS sequence"/>
</dbReference>
<dbReference type="VEuPathDB" id="FungiDB:DFL_000174"/>
<name>A0A437ACZ9_ARTFL</name>
<sequence>MVATEKNLYVTLNYKVRPTRGDVGALIEPRRCGSEISDDPTIGDVLKSVGGSDGVLSQNELGLQSVLVQTGSGDVYADEQNPGRKTIFRSESNPS</sequence>
<protein>
    <submittedName>
        <fullName evidence="2">Uncharacterized protein</fullName>
    </submittedName>
</protein>
<gene>
    <name evidence="2" type="ORF">DFL_000174</name>
</gene>